<dbReference type="EMBL" id="QZFV01000063">
    <property type="protein sequence ID" value="RJQ88537.1"/>
    <property type="molecule type" value="Genomic_DNA"/>
</dbReference>
<organism evidence="1 2">
    <name type="scientific">Amycolatopsis panacis</name>
    <dbReference type="NCBI Taxonomy" id="2340917"/>
    <lineage>
        <taxon>Bacteria</taxon>
        <taxon>Bacillati</taxon>
        <taxon>Actinomycetota</taxon>
        <taxon>Actinomycetes</taxon>
        <taxon>Pseudonocardiales</taxon>
        <taxon>Pseudonocardiaceae</taxon>
        <taxon>Amycolatopsis</taxon>
    </lineage>
</organism>
<dbReference type="OrthoDB" id="5120158at2"/>
<keyword evidence="2" id="KW-1185">Reference proteome</keyword>
<reference evidence="1 2" key="1">
    <citation type="submission" date="2018-09" db="EMBL/GenBank/DDBJ databases">
        <title>YIM PH 21725 draft genome.</title>
        <authorList>
            <person name="Miao C."/>
        </authorList>
    </citation>
    <scope>NUCLEOTIDE SEQUENCE [LARGE SCALE GENOMIC DNA]</scope>
    <source>
        <strain evidence="2">YIM PH21725</strain>
    </source>
</reference>
<accession>A0A419I8K7</accession>
<dbReference type="Proteomes" id="UP000285112">
    <property type="component" value="Unassembled WGS sequence"/>
</dbReference>
<evidence type="ECO:0000313" key="1">
    <source>
        <dbReference type="EMBL" id="RJQ88537.1"/>
    </source>
</evidence>
<sequence length="144" mass="15316">MQNMRKMAVAGAVVAVTAVSGCGLSQAITEQGNGHMKAVSYESGLEGKNDDDAKLPAWVPDGAQQVEEVIRTTGTERILKYRPAGTTLPSLCTSGDAEAAPPTLTADWWPAGEHKRTDKVCDGWHVAVEQDAVYAYRAESLLGN</sequence>
<dbReference type="RefSeq" id="WP_120022350.1">
    <property type="nucleotide sequence ID" value="NZ_QZFV01000063.1"/>
</dbReference>
<dbReference type="PROSITE" id="PS51257">
    <property type="entry name" value="PROKAR_LIPOPROTEIN"/>
    <property type="match status" value="1"/>
</dbReference>
<evidence type="ECO:0008006" key="3">
    <source>
        <dbReference type="Google" id="ProtNLM"/>
    </source>
</evidence>
<gene>
    <name evidence="1" type="ORF">D5S19_06135</name>
</gene>
<proteinExistence type="predicted"/>
<evidence type="ECO:0000313" key="2">
    <source>
        <dbReference type="Proteomes" id="UP000285112"/>
    </source>
</evidence>
<protein>
    <recommendedName>
        <fullName evidence="3">Lipoprotein</fullName>
    </recommendedName>
</protein>
<dbReference type="AlphaFoldDB" id="A0A419I8K7"/>
<comment type="caution">
    <text evidence="1">The sequence shown here is derived from an EMBL/GenBank/DDBJ whole genome shotgun (WGS) entry which is preliminary data.</text>
</comment>
<name>A0A419I8K7_9PSEU</name>